<evidence type="ECO:0000256" key="8">
    <source>
        <dbReference type="ARBA" id="ARBA00022824"/>
    </source>
</evidence>
<dbReference type="InterPro" id="IPR038887">
    <property type="entry name" value="Nus1/NgBR"/>
</dbReference>
<comment type="catalytic activity">
    <reaction evidence="12">
        <text>n isopentenyl diphosphate + (2E,6E)-farnesyl diphosphate = a di-trans,poly-cis-polyprenyl diphosphate + n diphosphate</text>
        <dbReference type="Rhea" id="RHEA:53008"/>
        <dbReference type="Rhea" id="RHEA-COMP:19494"/>
        <dbReference type="ChEBI" id="CHEBI:33019"/>
        <dbReference type="ChEBI" id="CHEBI:128769"/>
        <dbReference type="ChEBI" id="CHEBI:136960"/>
        <dbReference type="ChEBI" id="CHEBI:175763"/>
        <dbReference type="EC" id="2.5.1.87"/>
    </reaction>
</comment>
<evidence type="ECO:0000256" key="3">
    <source>
        <dbReference type="ARBA" id="ARBA00004922"/>
    </source>
</evidence>
<keyword evidence="8" id="KW-0256">Endoplasmic reticulum</keyword>
<evidence type="ECO:0000256" key="11">
    <source>
        <dbReference type="ARBA" id="ARBA00023136"/>
    </source>
</evidence>
<evidence type="ECO:0000256" key="10">
    <source>
        <dbReference type="ARBA" id="ARBA00022989"/>
    </source>
</evidence>
<comment type="similarity">
    <text evidence="4">Belongs to the UPP synthase family.</text>
</comment>
<keyword evidence="9" id="KW-0460">Magnesium</keyword>
<protein>
    <recommendedName>
        <fullName evidence="5">ditrans,polycis-polyprenyl diphosphate synthase [(2E,6E)-farnesyldiphosphate specific]</fullName>
        <ecNumber evidence="5">2.5.1.87</ecNumber>
    </recommendedName>
</protein>
<keyword evidence="11" id="KW-0472">Membrane</keyword>
<dbReference type="HOGENOM" id="CLU_1138397_0_0_1"/>
<keyword evidence="7" id="KW-0812">Transmembrane</keyword>
<dbReference type="GO" id="GO:1904423">
    <property type="term" value="C:dehydrodolichyl diphosphate synthase complex"/>
    <property type="evidence" value="ECO:0007669"/>
    <property type="project" value="InterPro"/>
</dbReference>
<keyword evidence="15" id="KW-1185">Reference proteome</keyword>
<dbReference type="InterPro" id="IPR036424">
    <property type="entry name" value="UPP_synth-like_sf"/>
</dbReference>
<comment type="pathway">
    <text evidence="3">Protein modification; protein glycosylation.</text>
</comment>
<evidence type="ECO:0000256" key="4">
    <source>
        <dbReference type="ARBA" id="ARBA00005432"/>
    </source>
</evidence>
<dbReference type="OrthoDB" id="3057168at2759"/>
<keyword evidence="13" id="KW-0732">Signal</keyword>
<dbReference type="GO" id="GO:0045547">
    <property type="term" value="F:ditrans,polycis-polyprenyl diphosphate synthase [(2E,6E)-farnesyl diphosphate specific] activity"/>
    <property type="evidence" value="ECO:0007669"/>
    <property type="project" value="UniProtKB-EC"/>
</dbReference>
<dbReference type="AlphaFoldDB" id="A0A0D0A9G7"/>
<dbReference type="SUPFAM" id="SSF64005">
    <property type="entry name" value="Undecaprenyl diphosphate synthase"/>
    <property type="match status" value="1"/>
</dbReference>
<evidence type="ECO:0000256" key="7">
    <source>
        <dbReference type="ARBA" id="ARBA00022692"/>
    </source>
</evidence>
<reference evidence="14 15" key="1">
    <citation type="submission" date="2014-04" db="EMBL/GenBank/DDBJ databases">
        <authorList>
            <consortium name="DOE Joint Genome Institute"/>
            <person name="Kuo A."/>
            <person name="Kohler A."/>
            <person name="Costa M.D."/>
            <person name="Nagy L.G."/>
            <person name="Floudas D."/>
            <person name="Copeland A."/>
            <person name="Barry K.W."/>
            <person name="Cichocki N."/>
            <person name="Veneault-Fourrey C."/>
            <person name="LaButti K."/>
            <person name="Lindquist E.A."/>
            <person name="Lipzen A."/>
            <person name="Lundell T."/>
            <person name="Morin E."/>
            <person name="Murat C."/>
            <person name="Sun H."/>
            <person name="Tunlid A."/>
            <person name="Henrissat B."/>
            <person name="Grigoriev I.V."/>
            <person name="Hibbett D.S."/>
            <person name="Martin F."/>
            <person name="Nordberg H.P."/>
            <person name="Cantor M.N."/>
            <person name="Hua S.X."/>
        </authorList>
    </citation>
    <scope>NUCLEOTIDE SEQUENCE [LARGE SCALE GENOMIC DNA]</scope>
    <source>
        <strain evidence="14 15">441</strain>
    </source>
</reference>
<evidence type="ECO:0000256" key="6">
    <source>
        <dbReference type="ARBA" id="ARBA00022679"/>
    </source>
</evidence>
<feature type="signal peptide" evidence="13">
    <location>
        <begin position="1"/>
        <end position="28"/>
    </location>
</feature>
<name>A0A0D0A9G7_9AGAM</name>
<dbReference type="STRING" id="765257.A0A0D0A9G7"/>
<proteinExistence type="inferred from homology"/>
<dbReference type="PANTHER" id="PTHR21528:SF0">
    <property type="entry name" value="DEHYDRODOLICHYL DIPHOSPHATE SYNTHASE COMPLEX SUBUNIT NUS1"/>
    <property type="match status" value="1"/>
</dbReference>
<dbReference type="PANTHER" id="PTHR21528">
    <property type="entry name" value="DEHYDRODOLICHYL DIPHOSPHATE SYNTHASE COMPLEX SUBUNIT NUS1"/>
    <property type="match status" value="1"/>
</dbReference>
<dbReference type="EC" id="2.5.1.87" evidence="5"/>
<keyword evidence="6" id="KW-0808">Transferase</keyword>
<accession>A0A0D0A9G7</accession>
<evidence type="ECO:0000256" key="1">
    <source>
        <dbReference type="ARBA" id="ARBA00001946"/>
    </source>
</evidence>
<evidence type="ECO:0000256" key="13">
    <source>
        <dbReference type="SAM" id="SignalP"/>
    </source>
</evidence>
<evidence type="ECO:0000256" key="2">
    <source>
        <dbReference type="ARBA" id="ARBA00004586"/>
    </source>
</evidence>
<comment type="cofactor">
    <cofactor evidence="1">
        <name>Mg(2+)</name>
        <dbReference type="ChEBI" id="CHEBI:18420"/>
    </cofactor>
</comment>
<evidence type="ECO:0000313" key="15">
    <source>
        <dbReference type="Proteomes" id="UP000054018"/>
    </source>
</evidence>
<dbReference type="GO" id="GO:0005789">
    <property type="term" value="C:endoplasmic reticulum membrane"/>
    <property type="evidence" value="ECO:0007669"/>
    <property type="project" value="UniProtKB-SubCell"/>
</dbReference>
<evidence type="ECO:0000256" key="9">
    <source>
        <dbReference type="ARBA" id="ARBA00022842"/>
    </source>
</evidence>
<feature type="chain" id="PRO_5002207102" description="ditrans,polycis-polyprenyl diphosphate synthase [(2E,6E)-farnesyldiphosphate specific]" evidence="13">
    <location>
        <begin position="29"/>
        <end position="244"/>
    </location>
</feature>
<dbReference type="EMBL" id="KN833692">
    <property type="protein sequence ID" value="KIK28578.1"/>
    <property type="molecule type" value="Genomic_DNA"/>
</dbReference>
<comment type="subcellular location">
    <subcellularLocation>
        <location evidence="2">Endoplasmic reticulum membrane</location>
    </subcellularLocation>
</comment>
<evidence type="ECO:0000256" key="12">
    <source>
        <dbReference type="ARBA" id="ARBA00047353"/>
    </source>
</evidence>
<sequence length="244" mass="27321">MPPHWTLRLIHYLYVVAVSLLARIQVWSRKNAPVLNAHRNKVPMHLCLNLVGSNEFTSEEVETAFLECLRRTAGWCREVGIAVLTVYDRDGVLVWCQEGARECISQLETLDEDSYESEVEYPLTPPLSEPSISRSQSPESAKLHQELAVITLKTPLRGRMHKRRHVAVRRRPKRDSASEMGNLTIYIASRSSGKPAIACAARSLLKSHVQNRGAVGGENDVFQLSASELGLLLEGGFRDVVKHC</sequence>
<gene>
    <name evidence="14" type="ORF">PISMIDRAFT_588488</name>
</gene>
<evidence type="ECO:0000256" key="5">
    <source>
        <dbReference type="ARBA" id="ARBA00012596"/>
    </source>
</evidence>
<organism evidence="14 15">
    <name type="scientific">Pisolithus microcarpus 441</name>
    <dbReference type="NCBI Taxonomy" id="765257"/>
    <lineage>
        <taxon>Eukaryota</taxon>
        <taxon>Fungi</taxon>
        <taxon>Dikarya</taxon>
        <taxon>Basidiomycota</taxon>
        <taxon>Agaricomycotina</taxon>
        <taxon>Agaricomycetes</taxon>
        <taxon>Agaricomycetidae</taxon>
        <taxon>Boletales</taxon>
        <taxon>Sclerodermatineae</taxon>
        <taxon>Pisolithaceae</taxon>
        <taxon>Pisolithus</taxon>
    </lineage>
</organism>
<dbReference type="Proteomes" id="UP000054018">
    <property type="component" value="Unassembled WGS sequence"/>
</dbReference>
<reference evidence="15" key="2">
    <citation type="submission" date="2015-01" db="EMBL/GenBank/DDBJ databases">
        <title>Evolutionary Origins and Diversification of the Mycorrhizal Mutualists.</title>
        <authorList>
            <consortium name="DOE Joint Genome Institute"/>
            <consortium name="Mycorrhizal Genomics Consortium"/>
            <person name="Kohler A."/>
            <person name="Kuo A."/>
            <person name="Nagy L.G."/>
            <person name="Floudas D."/>
            <person name="Copeland A."/>
            <person name="Barry K.W."/>
            <person name="Cichocki N."/>
            <person name="Veneault-Fourrey C."/>
            <person name="LaButti K."/>
            <person name="Lindquist E.A."/>
            <person name="Lipzen A."/>
            <person name="Lundell T."/>
            <person name="Morin E."/>
            <person name="Murat C."/>
            <person name="Riley R."/>
            <person name="Ohm R."/>
            <person name="Sun H."/>
            <person name="Tunlid A."/>
            <person name="Henrissat B."/>
            <person name="Grigoriev I.V."/>
            <person name="Hibbett D.S."/>
            <person name="Martin F."/>
        </authorList>
    </citation>
    <scope>NUCLEOTIDE SEQUENCE [LARGE SCALE GENOMIC DNA]</scope>
    <source>
        <strain evidence="15">441</strain>
    </source>
</reference>
<evidence type="ECO:0000313" key="14">
    <source>
        <dbReference type="EMBL" id="KIK28578.1"/>
    </source>
</evidence>
<keyword evidence="10" id="KW-1133">Transmembrane helix</keyword>